<keyword evidence="2" id="KW-1185">Reference proteome</keyword>
<dbReference type="Proteomes" id="UP001345963">
    <property type="component" value="Unassembled WGS sequence"/>
</dbReference>
<evidence type="ECO:0000313" key="1">
    <source>
        <dbReference type="EMBL" id="MED6240810.1"/>
    </source>
</evidence>
<feature type="non-terminal residue" evidence="1">
    <location>
        <position position="1"/>
    </location>
</feature>
<gene>
    <name evidence="1" type="ORF">ATANTOWER_028547</name>
</gene>
<proteinExistence type="predicted"/>
<dbReference type="EMBL" id="JAHUTI010026860">
    <property type="protein sequence ID" value="MED6240810.1"/>
    <property type="molecule type" value="Genomic_DNA"/>
</dbReference>
<reference evidence="1 2" key="1">
    <citation type="submission" date="2021-07" db="EMBL/GenBank/DDBJ databases">
        <authorList>
            <person name="Palmer J.M."/>
        </authorList>
    </citation>
    <scope>NUCLEOTIDE SEQUENCE [LARGE SCALE GENOMIC DNA]</scope>
    <source>
        <strain evidence="1 2">AT_MEX2019</strain>
        <tissue evidence="1">Muscle</tissue>
    </source>
</reference>
<organism evidence="1 2">
    <name type="scientific">Ataeniobius toweri</name>
    <dbReference type="NCBI Taxonomy" id="208326"/>
    <lineage>
        <taxon>Eukaryota</taxon>
        <taxon>Metazoa</taxon>
        <taxon>Chordata</taxon>
        <taxon>Craniata</taxon>
        <taxon>Vertebrata</taxon>
        <taxon>Euteleostomi</taxon>
        <taxon>Actinopterygii</taxon>
        <taxon>Neopterygii</taxon>
        <taxon>Teleostei</taxon>
        <taxon>Neoteleostei</taxon>
        <taxon>Acanthomorphata</taxon>
        <taxon>Ovalentaria</taxon>
        <taxon>Atherinomorphae</taxon>
        <taxon>Cyprinodontiformes</taxon>
        <taxon>Goodeidae</taxon>
        <taxon>Ataeniobius</taxon>
    </lineage>
</organism>
<comment type="caution">
    <text evidence="1">The sequence shown here is derived from an EMBL/GenBank/DDBJ whole genome shotgun (WGS) entry which is preliminary data.</text>
</comment>
<name>A0ABU7ATS9_9TELE</name>
<sequence>LLPLLRRDLTPQQCGPIPANDTLLTNRSTSANSAYSLPIRTHACGLLRVICQNWREKVWVHQEGAESYPLSRPASPPTFHLSPPLRTRAIQGVPLTFGLRECSLAAFRCCCKGGSSQSRLVYPSAPSSLIVVVSCSCSPCLSCEVSSWFRSS</sequence>
<protein>
    <submittedName>
        <fullName evidence="1">Uncharacterized protein</fullName>
    </submittedName>
</protein>
<accession>A0ABU7ATS9</accession>
<evidence type="ECO:0000313" key="2">
    <source>
        <dbReference type="Proteomes" id="UP001345963"/>
    </source>
</evidence>